<evidence type="ECO:0000313" key="4">
    <source>
        <dbReference type="Proteomes" id="UP001056455"/>
    </source>
</evidence>
<dbReference type="RefSeq" id="WP_252595123.1">
    <property type="nucleotide sequence ID" value="NZ_CP099489.1"/>
</dbReference>
<accession>A0ABY4YXW4</accession>
<proteinExistence type="predicted"/>
<dbReference type="InterPro" id="IPR010987">
    <property type="entry name" value="Glutathione-S-Trfase_C-like"/>
</dbReference>
<dbReference type="InterPro" id="IPR036249">
    <property type="entry name" value="Thioredoxin-like_sf"/>
</dbReference>
<dbReference type="SUPFAM" id="SSF52833">
    <property type="entry name" value="Thioredoxin-like"/>
    <property type="match status" value="1"/>
</dbReference>
<dbReference type="Gene3D" id="1.20.1050.10">
    <property type="match status" value="1"/>
</dbReference>
<dbReference type="InterPro" id="IPR036282">
    <property type="entry name" value="Glutathione-S-Trfase_C_sf"/>
</dbReference>
<feature type="compositionally biased region" description="Low complexity" evidence="1">
    <location>
        <begin position="1"/>
        <end position="21"/>
    </location>
</feature>
<evidence type="ECO:0000313" key="3">
    <source>
        <dbReference type="EMBL" id="USQ81586.1"/>
    </source>
</evidence>
<evidence type="ECO:0000259" key="2">
    <source>
        <dbReference type="PROSITE" id="PS50405"/>
    </source>
</evidence>
<protein>
    <submittedName>
        <fullName evidence="3">Glutathione S-transferase C-terminal domain-containing protein</fullName>
    </submittedName>
</protein>
<dbReference type="Pfam" id="PF13410">
    <property type="entry name" value="GST_C_2"/>
    <property type="match status" value="1"/>
</dbReference>
<dbReference type="EMBL" id="CP099489">
    <property type="protein sequence ID" value="USQ81586.1"/>
    <property type="molecule type" value="Genomic_DNA"/>
</dbReference>
<evidence type="ECO:0000256" key="1">
    <source>
        <dbReference type="SAM" id="MobiDB-lite"/>
    </source>
</evidence>
<organism evidence="3 4">
    <name type="scientific">Ornithinimicrobium faecis</name>
    <dbReference type="NCBI Taxonomy" id="2934158"/>
    <lineage>
        <taxon>Bacteria</taxon>
        <taxon>Bacillati</taxon>
        <taxon>Actinomycetota</taxon>
        <taxon>Actinomycetes</taxon>
        <taxon>Micrococcales</taxon>
        <taxon>Ornithinimicrobiaceae</taxon>
        <taxon>Ornithinimicrobium</taxon>
    </lineage>
</organism>
<dbReference type="SUPFAM" id="SSF47616">
    <property type="entry name" value="GST C-terminal domain-like"/>
    <property type="match status" value="1"/>
</dbReference>
<reference evidence="3" key="1">
    <citation type="submission" date="2022-06" db="EMBL/GenBank/DDBJ databases">
        <title>Ornithinimicrobium HY1793.</title>
        <authorList>
            <person name="Huang Y."/>
        </authorList>
    </citation>
    <scope>NUCLEOTIDE SEQUENCE</scope>
    <source>
        <strain evidence="3">HY1793</strain>
    </source>
</reference>
<dbReference type="PANTHER" id="PTHR32419">
    <property type="entry name" value="GLUTATHIONYL-HYDROQUINONE REDUCTASE"/>
    <property type="match status" value="1"/>
</dbReference>
<dbReference type="PANTHER" id="PTHR32419:SF6">
    <property type="entry name" value="GLUTATHIONE S-TRANSFERASE OMEGA-LIKE 1-RELATED"/>
    <property type="match status" value="1"/>
</dbReference>
<keyword evidence="4" id="KW-1185">Reference proteome</keyword>
<dbReference type="Proteomes" id="UP001056455">
    <property type="component" value="Chromosome"/>
</dbReference>
<dbReference type="PROSITE" id="PS50405">
    <property type="entry name" value="GST_CTER"/>
    <property type="match status" value="1"/>
</dbReference>
<feature type="domain" description="GST C-terminal" evidence="2">
    <location>
        <begin position="150"/>
        <end position="292"/>
    </location>
</feature>
<dbReference type="Gene3D" id="3.40.30.10">
    <property type="entry name" value="Glutaredoxin"/>
    <property type="match status" value="1"/>
</dbReference>
<name>A0ABY4YXW4_9MICO</name>
<feature type="region of interest" description="Disordered" evidence="1">
    <location>
        <begin position="1"/>
        <end position="37"/>
    </location>
</feature>
<gene>
    <name evidence="3" type="ORF">NF556_08050</name>
</gene>
<sequence length="312" mass="33911">MSSFASPAYASSTYASPADTSVHGTYRVPQKPDDPRPLLRFDGRLGSPEFPAIPGRYHLYSGWFCPWAQRSTAVLAVAGVDPSVVSVSSVHGDRDGRGWAFREPTGADPVNDFTLLRQAYEATEAGFDGHVSTPTLWDREGGRVVSNTYAHLDRDLASTFGAEAGRDLYPVALRRAIDDAEAWLHPALNQGVGAARADGAAGEVARVRLIETLGVLDERLSHSTYLVGDDLTLADLRVIVTLLRLDTQANADGALGPTLEAYSHLWDYARAVYQEPGVRATTRFEAFAVPEADVAQWDRPSERIGGRLTRSR</sequence>
<dbReference type="InterPro" id="IPR016639">
    <property type="entry name" value="GST_Omega/GSH"/>
</dbReference>